<dbReference type="Gene3D" id="1.10.10.10">
    <property type="entry name" value="Winged helix-like DNA-binding domain superfamily/Winged helix DNA-binding domain"/>
    <property type="match status" value="1"/>
</dbReference>
<dbReference type="InterPro" id="IPR012340">
    <property type="entry name" value="NA-bd_OB-fold"/>
</dbReference>
<evidence type="ECO:0000259" key="8">
    <source>
        <dbReference type="Pfam" id="PF08784"/>
    </source>
</evidence>
<evidence type="ECO:0000256" key="3">
    <source>
        <dbReference type="ARBA" id="ARBA00022705"/>
    </source>
</evidence>
<dbReference type="EMBL" id="HBIX01003971">
    <property type="protein sequence ID" value="CAE0710370.1"/>
    <property type="molecule type" value="Transcribed_RNA"/>
</dbReference>
<evidence type="ECO:0000256" key="2">
    <source>
        <dbReference type="ARBA" id="ARBA00007815"/>
    </source>
</evidence>
<dbReference type="SUPFAM" id="SSF46785">
    <property type="entry name" value="Winged helix' DNA-binding domain"/>
    <property type="match status" value="1"/>
</dbReference>
<dbReference type="SUPFAM" id="SSF50249">
    <property type="entry name" value="Nucleic acid-binding proteins"/>
    <property type="match status" value="1"/>
</dbReference>
<dbReference type="PANTHER" id="PTHR13989">
    <property type="entry name" value="REPLICATION PROTEIN A-RELATED"/>
    <property type="match status" value="1"/>
</dbReference>
<dbReference type="InterPro" id="IPR040260">
    <property type="entry name" value="RFA2-like"/>
</dbReference>
<name>A0A6U9W6I1_9STRA</name>
<organism evidence="9">
    <name type="scientific">Pseudo-nitzschia australis</name>
    <dbReference type="NCBI Taxonomy" id="44445"/>
    <lineage>
        <taxon>Eukaryota</taxon>
        <taxon>Sar</taxon>
        <taxon>Stramenopiles</taxon>
        <taxon>Ochrophyta</taxon>
        <taxon>Bacillariophyta</taxon>
        <taxon>Bacillariophyceae</taxon>
        <taxon>Bacillariophycidae</taxon>
        <taxon>Bacillariales</taxon>
        <taxon>Bacillariaceae</taxon>
        <taxon>Pseudo-nitzschia</taxon>
    </lineage>
</organism>
<gene>
    <name evidence="9" type="ORF">PAUS00366_LOCUS3094</name>
    <name evidence="10" type="ORF">PAUS00366_LOCUS3095</name>
    <name evidence="11" type="ORF">PAUS00366_LOCUS3096</name>
    <name evidence="12" type="ORF">PAUS00366_LOCUS3097</name>
</gene>
<sequence length="273" mass="29792">MNYGMDFQGGDTGGGGFSNSGNNYGGGSQGTPVKQRRNYDEQTLIPITISMALKARSDSSGGDDTLTLEDGRPLHSAKIVAAVRTVDVQSTNIMYTLEDGTGAIDVKQWLDDTDAEEIAVMKKQCAKEHIYVKVIGQIKEYDGNKQLVANSVHLLSSGNELTHHLLQVIYSAEKFKRADSIVAAPISSGMAFGNNNSMQPKIEEGNQDSSTKDRLLQFLRQHDNESETGVSIDLCIEQMKDIAEADIREAAENLSEEGQIYSTINESYFKVAV</sequence>
<evidence type="ECO:0000256" key="4">
    <source>
        <dbReference type="ARBA" id="ARBA00023125"/>
    </source>
</evidence>
<dbReference type="InterPro" id="IPR014892">
    <property type="entry name" value="RPA_C"/>
</dbReference>
<dbReference type="GO" id="GO:0035861">
    <property type="term" value="C:site of double-strand break"/>
    <property type="evidence" value="ECO:0007669"/>
    <property type="project" value="TreeGrafter"/>
</dbReference>
<feature type="domain" description="OB" evidence="7">
    <location>
        <begin position="78"/>
        <end position="155"/>
    </location>
</feature>
<evidence type="ECO:0000313" key="12">
    <source>
        <dbReference type="EMBL" id="CAE0710370.1"/>
    </source>
</evidence>
<dbReference type="Pfam" id="PF08784">
    <property type="entry name" value="RPA_C"/>
    <property type="match status" value="1"/>
</dbReference>
<evidence type="ECO:0000256" key="6">
    <source>
        <dbReference type="SAM" id="MobiDB-lite"/>
    </source>
</evidence>
<feature type="region of interest" description="Disordered" evidence="6">
    <location>
        <begin position="1"/>
        <end position="34"/>
    </location>
</feature>
<proteinExistence type="inferred from homology"/>
<keyword evidence="5" id="KW-0539">Nucleus</keyword>
<comment type="subcellular location">
    <subcellularLocation>
        <location evidence="1">Nucleus</location>
    </subcellularLocation>
</comment>
<evidence type="ECO:0000313" key="9">
    <source>
        <dbReference type="EMBL" id="CAE0710367.1"/>
    </source>
</evidence>
<feature type="domain" description="Replication protein A C-terminal" evidence="8">
    <location>
        <begin position="188"/>
        <end position="266"/>
    </location>
</feature>
<dbReference type="PIRSF" id="PIRSF036949">
    <property type="entry name" value="RPA32"/>
    <property type="match status" value="1"/>
</dbReference>
<dbReference type="InterPro" id="IPR036388">
    <property type="entry name" value="WH-like_DNA-bd_sf"/>
</dbReference>
<protein>
    <submittedName>
        <fullName evidence="9">Uncharacterized protein</fullName>
    </submittedName>
</protein>
<dbReference type="EMBL" id="HBIX01003970">
    <property type="protein sequence ID" value="CAE0710369.1"/>
    <property type="molecule type" value="Transcribed_RNA"/>
</dbReference>
<dbReference type="EMBL" id="HBIX01003968">
    <property type="protein sequence ID" value="CAE0710367.1"/>
    <property type="molecule type" value="Transcribed_RNA"/>
</dbReference>
<dbReference type="GO" id="GO:0000781">
    <property type="term" value="C:chromosome, telomeric region"/>
    <property type="evidence" value="ECO:0007669"/>
    <property type="project" value="TreeGrafter"/>
</dbReference>
<dbReference type="CDD" id="cd04478">
    <property type="entry name" value="RPA2_DBD_D"/>
    <property type="match status" value="1"/>
</dbReference>
<evidence type="ECO:0000256" key="1">
    <source>
        <dbReference type="ARBA" id="ARBA00004123"/>
    </source>
</evidence>
<dbReference type="Pfam" id="PF01336">
    <property type="entry name" value="tRNA_anti-codon"/>
    <property type="match status" value="1"/>
</dbReference>
<comment type="similarity">
    <text evidence="2">Belongs to the replication factor A protein 2 family.</text>
</comment>
<evidence type="ECO:0000313" key="11">
    <source>
        <dbReference type="EMBL" id="CAE0710369.1"/>
    </source>
</evidence>
<dbReference type="InterPro" id="IPR014646">
    <property type="entry name" value="Rfa2/RPA32"/>
</dbReference>
<accession>A0A6U9W6I1</accession>
<dbReference type="AlphaFoldDB" id="A0A6U9W6I1"/>
<dbReference type="GO" id="GO:0003697">
    <property type="term" value="F:single-stranded DNA binding"/>
    <property type="evidence" value="ECO:0007669"/>
    <property type="project" value="TreeGrafter"/>
</dbReference>
<dbReference type="InterPro" id="IPR036390">
    <property type="entry name" value="WH_DNA-bd_sf"/>
</dbReference>
<dbReference type="GO" id="GO:0006289">
    <property type="term" value="P:nucleotide-excision repair"/>
    <property type="evidence" value="ECO:0007669"/>
    <property type="project" value="TreeGrafter"/>
</dbReference>
<dbReference type="GO" id="GO:0005662">
    <property type="term" value="C:DNA replication factor A complex"/>
    <property type="evidence" value="ECO:0007669"/>
    <property type="project" value="TreeGrafter"/>
</dbReference>
<keyword evidence="3" id="KW-0235">DNA replication</keyword>
<keyword evidence="4" id="KW-0238">DNA-binding</keyword>
<evidence type="ECO:0000313" key="10">
    <source>
        <dbReference type="EMBL" id="CAE0710368.1"/>
    </source>
</evidence>
<dbReference type="PANTHER" id="PTHR13989:SF16">
    <property type="entry name" value="REPLICATION PROTEIN A2"/>
    <property type="match status" value="1"/>
</dbReference>
<evidence type="ECO:0000256" key="5">
    <source>
        <dbReference type="ARBA" id="ARBA00023242"/>
    </source>
</evidence>
<dbReference type="GO" id="GO:0000724">
    <property type="term" value="P:double-strand break repair via homologous recombination"/>
    <property type="evidence" value="ECO:0007669"/>
    <property type="project" value="TreeGrafter"/>
</dbReference>
<dbReference type="Gene3D" id="2.40.50.140">
    <property type="entry name" value="Nucleic acid-binding proteins"/>
    <property type="match status" value="1"/>
</dbReference>
<dbReference type="EMBL" id="HBIX01003969">
    <property type="protein sequence ID" value="CAE0710368.1"/>
    <property type="molecule type" value="Transcribed_RNA"/>
</dbReference>
<dbReference type="InterPro" id="IPR004365">
    <property type="entry name" value="NA-bd_OB_tRNA"/>
</dbReference>
<feature type="compositionally biased region" description="Gly residues" evidence="6">
    <location>
        <begin position="10"/>
        <end position="29"/>
    </location>
</feature>
<dbReference type="GO" id="GO:0006260">
    <property type="term" value="P:DNA replication"/>
    <property type="evidence" value="ECO:0007669"/>
    <property type="project" value="UniProtKB-KW"/>
</dbReference>
<reference evidence="9" key="1">
    <citation type="submission" date="2021-01" db="EMBL/GenBank/DDBJ databases">
        <authorList>
            <person name="Corre E."/>
            <person name="Pelletier E."/>
            <person name="Niang G."/>
            <person name="Scheremetjew M."/>
            <person name="Finn R."/>
            <person name="Kale V."/>
            <person name="Holt S."/>
            <person name="Cochrane G."/>
            <person name="Meng A."/>
            <person name="Brown T."/>
            <person name="Cohen L."/>
        </authorList>
    </citation>
    <scope>NUCLEOTIDE SEQUENCE</scope>
    <source>
        <strain evidence="9">10249 10 AB</strain>
    </source>
</reference>
<evidence type="ECO:0000259" key="7">
    <source>
        <dbReference type="Pfam" id="PF01336"/>
    </source>
</evidence>